<dbReference type="InterPro" id="IPR002848">
    <property type="entry name" value="Translin_fam"/>
</dbReference>
<dbReference type="CDD" id="cd14820">
    <property type="entry name" value="TRAX"/>
    <property type="match status" value="1"/>
</dbReference>
<sequence length="215" mass="24958">MQNFAQKIKLELSGVNQVLERLDMEREKMLQLTREMSRRCREAMFALHREDFVHAEDELSKAREILEEINKLKTESPQIYYSGAVSSAQTEYVEASLLYSILRRREPPGLGELNVDPQAYLAGVGDFIGELRRYILNLLRKGELKEAWNAFAIMEELYVELSKFSFPEALTPGLRHKVDVARALLENTRNDIMFFERSQELIEKIEKAGKWAGKE</sequence>
<evidence type="ECO:0000256" key="2">
    <source>
        <dbReference type="SAM" id="Coils"/>
    </source>
</evidence>
<dbReference type="GO" id="GO:0043565">
    <property type="term" value="F:sequence-specific DNA binding"/>
    <property type="evidence" value="ECO:0007669"/>
    <property type="project" value="InterPro"/>
</dbReference>
<gene>
    <name evidence="3" type="ORF">TCARB_1967</name>
</gene>
<name>A0A3G1A979_9CREN</name>
<accession>A0A3G1A979</accession>
<feature type="binding site" evidence="1">
    <location>
        <position position="94"/>
    </location>
    <ligand>
        <name>Mg(2+)</name>
        <dbReference type="ChEBI" id="CHEBI:18420"/>
    </ligand>
</feature>
<keyword evidence="1" id="KW-0479">Metal-binding</keyword>
<dbReference type="STRING" id="697581.TCARB_1967"/>
<evidence type="ECO:0000256" key="1">
    <source>
        <dbReference type="PIRSR" id="PIRSR602848-1"/>
    </source>
</evidence>
<dbReference type="GeneID" id="16573584"/>
<feature type="binding site" evidence="1">
    <location>
        <position position="130"/>
    </location>
    <ligand>
        <name>Mg(2+)</name>
        <dbReference type="ChEBI" id="CHEBI:18420"/>
    </ligand>
</feature>
<dbReference type="Gene3D" id="1.20.58.2140">
    <property type="match status" value="1"/>
</dbReference>
<dbReference type="Proteomes" id="UP000266720">
    <property type="component" value="Chromosome"/>
</dbReference>
<dbReference type="InterPro" id="IPR036081">
    <property type="entry name" value="Translin_sf"/>
</dbReference>
<dbReference type="RefSeq" id="WP_020962594.1">
    <property type="nucleotide sequence ID" value="NZ_CP007493.1"/>
</dbReference>
<dbReference type="AlphaFoldDB" id="A0A3G1A979"/>
<feature type="coiled-coil region" evidence="2">
    <location>
        <begin position="15"/>
        <end position="75"/>
    </location>
</feature>
<evidence type="ECO:0000313" key="4">
    <source>
        <dbReference type="Proteomes" id="UP000266720"/>
    </source>
</evidence>
<dbReference type="EMBL" id="CP007493">
    <property type="protein sequence ID" value="AJB43003.1"/>
    <property type="molecule type" value="Genomic_DNA"/>
</dbReference>
<organism evidence="3 4">
    <name type="scientific">Thermofilum adornatum 1505</name>
    <dbReference type="NCBI Taxonomy" id="697581"/>
    <lineage>
        <taxon>Archaea</taxon>
        <taxon>Thermoproteota</taxon>
        <taxon>Thermoprotei</taxon>
        <taxon>Thermofilales</taxon>
        <taxon>Thermofilaceae</taxon>
        <taxon>Thermofilum</taxon>
    </lineage>
</organism>
<dbReference type="PANTHER" id="PTHR10741">
    <property type="entry name" value="TRANSLIN AND TRANSLIN ASSOCIATED PROTEIN X"/>
    <property type="match status" value="1"/>
</dbReference>
<dbReference type="GO" id="GO:0046872">
    <property type="term" value="F:metal ion binding"/>
    <property type="evidence" value="ECO:0007669"/>
    <property type="project" value="UniProtKB-KW"/>
</dbReference>
<proteinExistence type="predicted"/>
<evidence type="ECO:0000313" key="3">
    <source>
        <dbReference type="EMBL" id="AJB43003.1"/>
    </source>
</evidence>
<protein>
    <submittedName>
        <fullName evidence="3">Translin family protein</fullName>
    </submittedName>
</protein>
<dbReference type="KEGG" id="tcb:TCARB_1967"/>
<keyword evidence="2" id="KW-0175">Coiled coil</keyword>
<dbReference type="Pfam" id="PF01997">
    <property type="entry name" value="Translin"/>
    <property type="match status" value="1"/>
</dbReference>
<dbReference type="SUPFAM" id="SSF74784">
    <property type="entry name" value="Translin"/>
    <property type="match status" value="1"/>
</dbReference>
<reference evidence="4" key="1">
    <citation type="book" date="2010" name="EXTREMOPHILES" publisher="0:0-0">
        <title>Complete genome sequences of ten hyperthermophilic archaea reveal their metabolic capabilities and possible ecological roles.</title>
        <editorList>
            <person name="?"/>
        </editorList>
        <authorList>
            <person name="Ravin N.V."/>
            <person name="Mardanov A.V."/>
            <person name="Bonch-Osmolovskaya E.A."/>
            <person name="Skryabin K.G."/>
        </authorList>
    </citation>
    <scope>NUCLEOTIDE SEQUENCE [LARGE SCALE GENOMIC DNA]</scope>
    <source>
        <strain evidence="4">1505</strain>
    </source>
</reference>
<dbReference type="GeneID" id="25407380"/>
<keyword evidence="1" id="KW-0460">Magnesium</keyword>